<gene>
    <name evidence="2" type="ORF">QBC33DRAFT_554562</name>
</gene>
<name>A0AAJ0C8D9_9PEZI</name>
<dbReference type="Proteomes" id="UP001244011">
    <property type="component" value="Unassembled WGS sequence"/>
</dbReference>
<protein>
    <submittedName>
        <fullName evidence="2">Uncharacterized protein</fullName>
    </submittedName>
</protein>
<dbReference type="InterPro" id="IPR022124">
    <property type="entry name" value="DUF3659"/>
</dbReference>
<proteinExistence type="predicted"/>
<dbReference type="Pfam" id="PF12396">
    <property type="entry name" value="DUF3659"/>
    <property type="match status" value="1"/>
</dbReference>
<evidence type="ECO:0000313" key="3">
    <source>
        <dbReference type="Proteomes" id="UP001244011"/>
    </source>
</evidence>
<sequence>MTSTTGSRDYHYGATLSEDELVEIQSADSETEATPRSSSDAQQKQKQQQQPPPPPPERKRTSPASPAYVAPIPRIGAIPPVSPGIDIGIGISPSSRPQLPDFVGAFLVGKRVDEYGDIVDDETGRVFARAGGDLPSIVGKTVSNRQGDILGDGGELLGYVEDLGFDKTASEGGSDAGGGSGSAQPPPWLARFPTARSLMEIMRQSTLPLIVDHKGNILDTDGNVVGKFRDNNNPMHRKEREEKQREGDGGAPGPGPEPEPAEETSTPREEPAKPSPTATPQPEPEGEQSEQPRSEKRQNAQSWRKENESPSDIFLDVKSTTEGIQLTIRIPTVFNGSPVQPKVQFS</sequence>
<dbReference type="AlphaFoldDB" id="A0AAJ0C8D9"/>
<reference evidence="2" key="1">
    <citation type="submission" date="2023-06" db="EMBL/GenBank/DDBJ databases">
        <title>Genome-scale phylogeny and comparative genomics of the fungal order Sordariales.</title>
        <authorList>
            <consortium name="Lawrence Berkeley National Laboratory"/>
            <person name="Hensen N."/>
            <person name="Bonometti L."/>
            <person name="Westerberg I."/>
            <person name="Brannstrom I.O."/>
            <person name="Guillou S."/>
            <person name="Cros-Aarteil S."/>
            <person name="Calhoun S."/>
            <person name="Haridas S."/>
            <person name="Kuo A."/>
            <person name="Mondo S."/>
            <person name="Pangilinan J."/>
            <person name="Riley R."/>
            <person name="Labutti K."/>
            <person name="Andreopoulos B."/>
            <person name="Lipzen A."/>
            <person name="Chen C."/>
            <person name="Yanf M."/>
            <person name="Daum C."/>
            <person name="Ng V."/>
            <person name="Clum A."/>
            <person name="Steindorff A."/>
            <person name="Ohm R."/>
            <person name="Martin F."/>
            <person name="Silar P."/>
            <person name="Natvig D."/>
            <person name="Lalanne C."/>
            <person name="Gautier V."/>
            <person name="Ament-Velasquez S.L."/>
            <person name="Kruys A."/>
            <person name="Hutchinson M.I."/>
            <person name="Powell A.J."/>
            <person name="Barry K."/>
            <person name="Miller A.N."/>
            <person name="Grigoriev I.V."/>
            <person name="Debuchy R."/>
            <person name="Gladieux P."/>
            <person name="Thoren M.H."/>
            <person name="Johannesson H."/>
        </authorList>
    </citation>
    <scope>NUCLEOTIDE SEQUENCE</scope>
    <source>
        <strain evidence="2">8032-3</strain>
    </source>
</reference>
<organism evidence="2 3">
    <name type="scientific">Phialemonium atrogriseum</name>
    <dbReference type="NCBI Taxonomy" id="1093897"/>
    <lineage>
        <taxon>Eukaryota</taxon>
        <taxon>Fungi</taxon>
        <taxon>Dikarya</taxon>
        <taxon>Ascomycota</taxon>
        <taxon>Pezizomycotina</taxon>
        <taxon>Sordariomycetes</taxon>
        <taxon>Sordariomycetidae</taxon>
        <taxon>Cephalothecales</taxon>
        <taxon>Cephalothecaceae</taxon>
        <taxon>Phialemonium</taxon>
    </lineage>
</organism>
<evidence type="ECO:0000256" key="1">
    <source>
        <dbReference type="SAM" id="MobiDB-lite"/>
    </source>
</evidence>
<feature type="region of interest" description="Disordered" evidence="1">
    <location>
        <begin position="1"/>
        <end position="71"/>
    </location>
</feature>
<comment type="caution">
    <text evidence="2">The sequence shown here is derived from an EMBL/GenBank/DDBJ whole genome shotgun (WGS) entry which is preliminary data.</text>
</comment>
<feature type="compositionally biased region" description="Polar residues" evidence="1">
    <location>
        <begin position="26"/>
        <end position="41"/>
    </location>
</feature>
<feature type="region of interest" description="Disordered" evidence="1">
    <location>
        <begin position="216"/>
        <end position="316"/>
    </location>
</feature>
<feature type="region of interest" description="Disordered" evidence="1">
    <location>
        <begin position="168"/>
        <end position="189"/>
    </location>
</feature>
<feature type="compositionally biased region" description="Pro residues" evidence="1">
    <location>
        <begin position="273"/>
        <end position="283"/>
    </location>
</feature>
<evidence type="ECO:0000313" key="2">
    <source>
        <dbReference type="EMBL" id="KAK1771392.1"/>
    </source>
</evidence>
<feature type="compositionally biased region" description="Basic and acidic residues" evidence="1">
    <location>
        <begin position="290"/>
        <end position="308"/>
    </location>
</feature>
<dbReference type="GeneID" id="85312714"/>
<dbReference type="RefSeq" id="XP_060287605.1">
    <property type="nucleotide sequence ID" value="XM_060429527.1"/>
</dbReference>
<keyword evidence="3" id="KW-1185">Reference proteome</keyword>
<accession>A0AAJ0C8D9</accession>
<dbReference type="EMBL" id="MU838998">
    <property type="protein sequence ID" value="KAK1771392.1"/>
    <property type="molecule type" value="Genomic_DNA"/>
</dbReference>
<feature type="compositionally biased region" description="Basic and acidic residues" evidence="1">
    <location>
        <begin position="236"/>
        <end position="248"/>
    </location>
</feature>